<protein>
    <submittedName>
        <fullName evidence="1">Uncharacterized protein</fullName>
    </submittedName>
</protein>
<dbReference type="Proteomes" id="UP000594015">
    <property type="component" value="Chromosome"/>
</dbReference>
<accession>A0AAE7NWA0</accession>
<reference evidence="1 2" key="1">
    <citation type="submission" date="2018-06" db="EMBL/GenBank/DDBJ databases">
        <title>Comparative genomics of Bradyrhizobium nodulating Arachidis hypogaea.</title>
        <authorList>
            <person name="Li Y."/>
        </authorList>
    </citation>
    <scope>NUCLEOTIDE SEQUENCE [LARGE SCALE GENOMIC DNA]</scope>
    <source>
        <strain evidence="1 2">CCBAU 051107</strain>
    </source>
</reference>
<name>A0AAE7NWA0_9BRAD</name>
<dbReference type="KEGG" id="barh:WN72_33360"/>
<gene>
    <name evidence="1" type="ORF">WN72_33360</name>
</gene>
<dbReference type="EMBL" id="CP030050">
    <property type="protein sequence ID" value="QOZ70650.1"/>
    <property type="molecule type" value="Genomic_DNA"/>
</dbReference>
<evidence type="ECO:0000313" key="1">
    <source>
        <dbReference type="EMBL" id="QOZ70650.1"/>
    </source>
</evidence>
<organism evidence="1 2">
    <name type="scientific">Bradyrhizobium arachidis</name>
    <dbReference type="NCBI Taxonomy" id="858423"/>
    <lineage>
        <taxon>Bacteria</taxon>
        <taxon>Pseudomonadati</taxon>
        <taxon>Pseudomonadota</taxon>
        <taxon>Alphaproteobacteria</taxon>
        <taxon>Hyphomicrobiales</taxon>
        <taxon>Nitrobacteraceae</taxon>
        <taxon>Bradyrhizobium</taxon>
    </lineage>
</organism>
<proteinExistence type="predicted"/>
<sequence>MLTAKHDGHGPEEQGGVSTAGLWTGKRLVRKRGRRSRWCAFVLGFHFASGLVKNAPIRIFDPRFTASFAKLSDVSDRLVPDILKD</sequence>
<evidence type="ECO:0000313" key="2">
    <source>
        <dbReference type="Proteomes" id="UP000594015"/>
    </source>
</evidence>
<dbReference type="AlphaFoldDB" id="A0AAE7NWA0"/>